<dbReference type="Proteomes" id="UP000554482">
    <property type="component" value="Unassembled WGS sequence"/>
</dbReference>
<dbReference type="AlphaFoldDB" id="A0A7J6UTJ6"/>
<reference evidence="7 8" key="1">
    <citation type="submission" date="2020-06" db="EMBL/GenBank/DDBJ databases">
        <title>Transcriptomic and genomic resources for Thalictrum thalictroides and T. hernandezii: Facilitating candidate gene discovery in an emerging model plant lineage.</title>
        <authorList>
            <person name="Arias T."/>
            <person name="Riano-Pachon D.M."/>
            <person name="Di Stilio V.S."/>
        </authorList>
    </citation>
    <scope>NUCLEOTIDE SEQUENCE [LARGE SCALE GENOMIC DNA]</scope>
    <source>
        <strain evidence="8">cv. WT478/WT964</strain>
        <tissue evidence="7">Leaves</tissue>
    </source>
</reference>
<name>A0A7J6UTJ6_THATH</name>
<dbReference type="OrthoDB" id="1928191at2759"/>
<sequence length="178" mass="19670">MVHKTCTSLGDLIKLLPTGTFFLFIFLNPVLTNDGNCNTVNRYLSGILMLVSGFSCCFSWFTDSYVDSEGFTKYGIVTKKGLFVLSDSSDTKLVNSSRYKLRLGDFLHALLSVLIFAIVALLDPNTVKCFYPSFGSEQQVLLTVLPPVVGTIFSFVFVMFPNKRHGIGLPSSHVSQES</sequence>
<dbReference type="PANTHER" id="PTHR31621">
    <property type="entry name" value="PROTEIN DMP3"/>
    <property type="match status" value="1"/>
</dbReference>
<dbReference type="InterPro" id="IPR007770">
    <property type="entry name" value="DMP"/>
</dbReference>
<evidence type="ECO:0000256" key="5">
    <source>
        <dbReference type="ARBA" id="ARBA00023136"/>
    </source>
</evidence>
<dbReference type="GO" id="GO:0005737">
    <property type="term" value="C:cytoplasm"/>
    <property type="evidence" value="ECO:0007669"/>
    <property type="project" value="UniProtKB-ARBA"/>
</dbReference>
<protein>
    <submittedName>
        <fullName evidence="7">Dmp2</fullName>
    </submittedName>
</protein>
<dbReference type="Pfam" id="PF05078">
    <property type="entry name" value="DUF679"/>
    <property type="match status" value="1"/>
</dbReference>
<accession>A0A7J6UTJ6</accession>
<organism evidence="7 8">
    <name type="scientific">Thalictrum thalictroides</name>
    <name type="common">Rue-anemone</name>
    <name type="synonym">Anemone thalictroides</name>
    <dbReference type="NCBI Taxonomy" id="46969"/>
    <lineage>
        <taxon>Eukaryota</taxon>
        <taxon>Viridiplantae</taxon>
        <taxon>Streptophyta</taxon>
        <taxon>Embryophyta</taxon>
        <taxon>Tracheophyta</taxon>
        <taxon>Spermatophyta</taxon>
        <taxon>Magnoliopsida</taxon>
        <taxon>Ranunculales</taxon>
        <taxon>Ranunculaceae</taxon>
        <taxon>Thalictroideae</taxon>
        <taxon>Thalictrum</taxon>
    </lineage>
</organism>
<keyword evidence="8" id="KW-1185">Reference proteome</keyword>
<keyword evidence="5 6" id="KW-0472">Membrane</keyword>
<feature type="transmembrane region" description="Helical" evidence="6">
    <location>
        <begin position="106"/>
        <end position="122"/>
    </location>
</feature>
<evidence type="ECO:0000256" key="2">
    <source>
        <dbReference type="ARBA" id="ARBA00008707"/>
    </source>
</evidence>
<dbReference type="EMBL" id="JABWDY010043871">
    <property type="protein sequence ID" value="KAF5175572.1"/>
    <property type="molecule type" value="Genomic_DNA"/>
</dbReference>
<keyword evidence="4 6" id="KW-1133">Transmembrane helix</keyword>
<evidence type="ECO:0000313" key="8">
    <source>
        <dbReference type="Proteomes" id="UP000554482"/>
    </source>
</evidence>
<evidence type="ECO:0000256" key="4">
    <source>
        <dbReference type="ARBA" id="ARBA00022989"/>
    </source>
</evidence>
<comment type="subcellular location">
    <subcellularLocation>
        <location evidence="1">Membrane</location>
        <topology evidence="1">Multi-pass membrane protein</topology>
    </subcellularLocation>
</comment>
<comment type="caution">
    <text evidence="7">The sequence shown here is derived from an EMBL/GenBank/DDBJ whole genome shotgun (WGS) entry which is preliminary data.</text>
</comment>
<evidence type="ECO:0000256" key="1">
    <source>
        <dbReference type="ARBA" id="ARBA00004141"/>
    </source>
</evidence>
<feature type="transmembrane region" description="Helical" evidence="6">
    <location>
        <begin position="12"/>
        <end position="31"/>
    </location>
</feature>
<evidence type="ECO:0000313" key="7">
    <source>
        <dbReference type="EMBL" id="KAF5175572.1"/>
    </source>
</evidence>
<dbReference type="PANTHER" id="PTHR31621:SF66">
    <property type="entry name" value="PROTEIN DMP2"/>
    <property type="match status" value="1"/>
</dbReference>
<comment type="similarity">
    <text evidence="2">Belongs to the plant DMP1 protein family.</text>
</comment>
<proteinExistence type="inferred from homology"/>
<gene>
    <name evidence="7" type="ORF">FRX31_034844</name>
</gene>
<dbReference type="GO" id="GO:0016020">
    <property type="term" value="C:membrane"/>
    <property type="evidence" value="ECO:0007669"/>
    <property type="project" value="UniProtKB-SubCell"/>
</dbReference>
<evidence type="ECO:0000256" key="6">
    <source>
        <dbReference type="SAM" id="Phobius"/>
    </source>
</evidence>
<evidence type="ECO:0000256" key="3">
    <source>
        <dbReference type="ARBA" id="ARBA00022692"/>
    </source>
</evidence>
<feature type="transmembrane region" description="Helical" evidence="6">
    <location>
        <begin position="142"/>
        <end position="160"/>
    </location>
</feature>
<dbReference type="GO" id="GO:0010256">
    <property type="term" value="P:endomembrane system organization"/>
    <property type="evidence" value="ECO:0007669"/>
    <property type="project" value="TreeGrafter"/>
</dbReference>
<keyword evidence="3 6" id="KW-0812">Transmembrane</keyword>